<reference evidence="1" key="1">
    <citation type="submission" date="2021-03" db="EMBL/GenBank/DDBJ databases">
        <authorList>
            <person name="Bekaert M."/>
        </authorList>
    </citation>
    <scope>NUCLEOTIDE SEQUENCE</scope>
</reference>
<evidence type="ECO:0000313" key="2">
    <source>
        <dbReference type="Proteomes" id="UP000683360"/>
    </source>
</evidence>
<name>A0A8S3QH23_MYTED</name>
<gene>
    <name evidence="1" type="ORF">MEDL_9734</name>
</gene>
<dbReference type="EMBL" id="CAJPWZ010000493">
    <property type="protein sequence ID" value="CAG2194734.1"/>
    <property type="molecule type" value="Genomic_DNA"/>
</dbReference>
<accession>A0A8S3QH23</accession>
<proteinExistence type="predicted"/>
<protein>
    <submittedName>
        <fullName evidence="1">Uncharacterized protein</fullName>
    </submittedName>
</protein>
<dbReference type="Proteomes" id="UP000683360">
    <property type="component" value="Unassembled WGS sequence"/>
</dbReference>
<sequence>MESMLLKSIFKVFTTVHVRSLTPGSGVCEKPSREERNITIILLHCCNNFYPIDERCVECPTGFWSSGDNYTPCDDTRYGRKCANKCRCKSMERSKDNYKIDVYICEQRKRVLVAALKEIEVNADIVRQQQTEEMNESIYEEIDESGERLTP</sequence>
<organism evidence="1 2">
    <name type="scientific">Mytilus edulis</name>
    <name type="common">Blue mussel</name>
    <dbReference type="NCBI Taxonomy" id="6550"/>
    <lineage>
        <taxon>Eukaryota</taxon>
        <taxon>Metazoa</taxon>
        <taxon>Spiralia</taxon>
        <taxon>Lophotrochozoa</taxon>
        <taxon>Mollusca</taxon>
        <taxon>Bivalvia</taxon>
        <taxon>Autobranchia</taxon>
        <taxon>Pteriomorphia</taxon>
        <taxon>Mytilida</taxon>
        <taxon>Mytiloidea</taxon>
        <taxon>Mytilidae</taxon>
        <taxon>Mytilinae</taxon>
        <taxon>Mytilus</taxon>
    </lineage>
</organism>
<comment type="caution">
    <text evidence="1">The sequence shown here is derived from an EMBL/GenBank/DDBJ whole genome shotgun (WGS) entry which is preliminary data.</text>
</comment>
<evidence type="ECO:0000313" key="1">
    <source>
        <dbReference type="EMBL" id="CAG2194734.1"/>
    </source>
</evidence>
<keyword evidence="2" id="KW-1185">Reference proteome</keyword>
<dbReference type="AlphaFoldDB" id="A0A8S3QH23"/>